<evidence type="ECO:0000313" key="6">
    <source>
        <dbReference type="EMBL" id="EJN56094.1"/>
    </source>
</evidence>
<dbReference type="InterPro" id="IPR023198">
    <property type="entry name" value="PGP-like_dom2"/>
</dbReference>
<comment type="cofactor">
    <cofactor evidence="1">
        <name>Mg(2+)</name>
        <dbReference type="ChEBI" id="CHEBI:18420"/>
    </cofactor>
</comment>
<evidence type="ECO:0000256" key="1">
    <source>
        <dbReference type="ARBA" id="ARBA00001946"/>
    </source>
</evidence>
<dbReference type="InterPro" id="IPR041492">
    <property type="entry name" value="HAD_2"/>
</dbReference>
<dbReference type="AlphaFoldDB" id="J3JBW7"/>
<keyword evidence="4" id="KW-0460">Magnesium</keyword>
<reference evidence="6 7" key="1">
    <citation type="submission" date="2012-05" db="EMBL/GenBank/DDBJ databases">
        <title>Complete Genome Sequence of Lactobacillus coryniformis CECT5711.</title>
        <authorList>
            <person name="Rodriguez J.M."/>
        </authorList>
    </citation>
    <scope>NUCLEOTIDE SEQUENCE [LARGE SCALE GENOMIC DNA]</scope>
    <source>
        <strain evidence="7">CECT5711</strain>
    </source>
</reference>
<dbReference type="CDD" id="cd07505">
    <property type="entry name" value="HAD_BPGM-like"/>
    <property type="match status" value="1"/>
</dbReference>
<proteinExistence type="inferred from homology"/>
<dbReference type="GO" id="GO:0046872">
    <property type="term" value="F:metal ion binding"/>
    <property type="evidence" value="ECO:0007669"/>
    <property type="project" value="UniProtKB-KW"/>
</dbReference>
<dbReference type="EMBL" id="AKFP01000020">
    <property type="protein sequence ID" value="EJN56094.1"/>
    <property type="molecule type" value="Genomic_DNA"/>
</dbReference>
<dbReference type="SUPFAM" id="SSF56784">
    <property type="entry name" value="HAD-like"/>
    <property type="match status" value="1"/>
</dbReference>
<evidence type="ECO:0000256" key="4">
    <source>
        <dbReference type="ARBA" id="ARBA00022842"/>
    </source>
</evidence>
<protein>
    <submittedName>
        <fullName evidence="6">Putative sugar phosphatase of HAD family protein</fullName>
    </submittedName>
</protein>
<gene>
    <name evidence="6" type="ORF">A11Y_12717</name>
</gene>
<dbReference type="GO" id="GO:0003824">
    <property type="term" value="F:catalytic activity"/>
    <property type="evidence" value="ECO:0007669"/>
    <property type="project" value="UniProtKB-ARBA"/>
</dbReference>
<name>J3JBW7_9LACO</name>
<dbReference type="Gene3D" id="3.40.50.1000">
    <property type="entry name" value="HAD superfamily/HAD-like"/>
    <property type="match status" value="1"/>
</dbReference>
<dbReference type="InterPro" id="IPR051600">
    <property type="entry name" value="Beta-PGM-like"/>
</dbReference>
<evidence type="ECO:0000256" key="3">
    <source>
        <dbReference type="ARBA" id="ARBA00022723"/>
    </source>
</evidence>
<dbReference type="Proteomes" id="UP000007271">
    <property type="component" value="Unassembled WGS sequence"/>
</dbReference>
<accession>J3JBW7</accession>
<dbReference type="InterPro" id="IPR023214">
    <property type="entry name" value="HAD_sf"/>
</dbReference>
<dbReference type="Pfam" id="PF13419">
    <property type="entry name" value="HAD_2"/>
    <property type="match status" value="1"/>
</dbReference>
<dbReference type="SFLD" id="SFLDG01129">
    <property type="entry name" value="C1.5:_HAD__Beta-PGM__Phosphata"/>
    <property type="match status" value="1"/>
</dbReference>
<evidence type="ECO:0000313" key="7">
    <source>
        <dbReference type="Proteomes" id="UP000007271"/>
    </source>
</evidence>
<keyword evidence="5" id="KW-0119">Carbohydrate metabolism</keyword>
<keyword evidence="3" id="KW-0479">Metal-binding</keyword>
<dbReference type="RefSeq" id="WP_003678195.1">
    <property type="nucleotide sequence ID" value="NZ_AKFP01000020.1"/>
</dbReference>
<dbReference type="STRING" id="1185325.A11Y_12717"/>
<dbReference type="InterPro" id="IPR006439">
    <property type="entry name" value="HAD-SF_hydro_IA"/>
</dbReference>
<evidence type="ECO:0000256" key="5">
    <source>
        <dbReference type="ARBA" id="ARBA00023277"/>
    </source>
</evidence>
<sequence>MLKGAIFDFNGTLFLDLNKQETAWRTFAQQQFNKVITDTEFIEHFHGRNNRYSLEYLAGHTLTQAELNQLIDKKETTYRALCKIDQENFHLTPGTALFLDDLKKSDYQITIATASGWDNLNFYFQSFELDRWFDLQTVVYDDGQLKSKPDSDPYVKALNKLDLTAEQCVVFEDALSGVKSAGQAGIKRIVQINSTPQLKNTILWAHDFTSLSAMKINELLKL</sequence>
<dbReference type="SFLD" id="SFLDS00003">
    <property type="entry name" value="Haloacid_Dehalogenase"/>
    <property type="match status" value="1"/>
</dbReference>
<comment type="similarity">
    <text evidence="2">Belongs to the HAD-like hydrolase superfamily. CbbY/CbbZ/Gph/YieH family.</text>
</comment>
<dbReference type="PANTHER" id="PTHR46193:SF18">
    <property type="entry name" value="HEXITOL PHOSPHATASE B"/>
    <property type="match status" value="1"/>
</dbReference>
<dbReference type="InterPro" id="IPR036412">
    <property type="entry name" value="HAD-like_sf"/>
</dbReference>
<comment type="caution">
    <text evidence="6">The sequence shown here is derived from an EMBL/GenBank/DDBJ whole genome shotgun (WGS) entry which is preliminary data.</text>
</comment>
<dbReference type="PANTHER" id="PTHR46193">
    <property type="entry name" value="6-PHOSPHOGLUCONATE PHOSPHATASE"/>
    <property type="match status" value="1"/>
</dbReference>
<dbReference type="NCBIfam" id="TIGR01509">
    <property type="entry name" value="HAD-SF-IA-v3"/>
    <property type="match status" value="1"/>
</dbReference>
<organism evidence="6 7">
    <name type="scientific">Loigolactobacillus coryniformis subsp. coryniformis CECT 5711</name>
    <dbReference type="NCBI Taxonomy" id="1185325"/>
    <lineage>
        <taxon>Bacteria</taxon>
        <taxon>Bacillati</taxon>
        <taxon>Bacillota</taxon>
        <taxon>Bacilli</taxon>
        <taxon>Lactobacillales</taxon>
        <taxon>Lactobacillaceae</taxon>
        <taxon>Loigolactobacillus</taxon>
    </lineage>
</organism>
<evidence type="ECO:0000256" key="2">
    <source>
        <dbReference type="ARBA" id="ARBA00006171"/>
    </source>
</evidence>
<dbReference type="PATRIC" id="fig|1185325.3.peg.1093"/>
<dbReference type="Gene3D" id="1.10.150.240">
    <property type="entry name" value="Putative phosphatase, domain 2"/>
    <property type="match status" value="1"/>
</dbReference>